<comment type="catalytic activity">
    <reaction evidence="11">
        <text>isopentenyl diphosphate = dimethylallyl diphosphate</text>
        <dbReference type="Rhea" id="RHEA:23284"/>
        <dbReference type="ChEBI" id="CHEBI:57623"/>
        <dbReference type="ChEBI" id="CHEBI:128769"/>
        <dbReference type="EC" id="5.3.3.2"/>
    </reaction>
</comment>
<evidence type="ECO:0000313" key="14">
    <source>
        <dbReference type="Proteomes" id="UP000217785"/>
    </source>
</evidence>
<keyword evidence="14" id="KW-1185">Reference proteome</keyword>
<feature type="binding site" evidence="11">
    <location>
        <position position="225"/>
    </location>
    <ligand>
        <name>FMN</name>
        <dbReference type="ChEBI" id="CHEBI:58210"/>
    </ligand>
</feature>
<protein>
    <recommendedName>
        <fullName evidence="11">Isopentenyl-diphosphate delta-isomerase</fullName>
        <shortName evidence="11">IPP isomerase</shortName>
        <ecNumber evidence="11">5.3.3.2</ecNumber>
    </recommendedName>
    <alternativeName>
        <fullName evidence="11">Isopentenyl diphosphate:dimethylallyl diphosphate isomerase</fullName>
    </alternativeName>
    <alternativeName>
        <fullName evidence="11">Isopentenyl pyrophosphate isomerase</fullName>
    </alternativeName>
    <alternativeName>
        <fullName evidence="11">Type 2 isopentenyl diphosphate isomerase</fullName>
        <shortName evidence="11">IDI-2</shortName>
    </alternativeName>
</protein>
<keyword evidence="9 11" id="KW-0413">Isomerase</keyword>
<evidence type="ECO:0000256" key="1">
    <source>
        <dbReference type="ARBA" id="ARBA00001917"/>
    </source>
</evidence>
<evidence type="ECO:0000256" key="2">
    <source>
        <dbReference type="ARBA" id="ARBA00022490"/>
    </source>
</evidence>
<dbReference type="GO" id="GO:0070402">
    <property type="term" value="F:NADPH binding"/>
    <property type="evidence" value="ECO:0007669"/>
    <property type="project" value="UniProtKB-UniRule"/>
</dbReference>
<evidence type="ECO:0000259" key="12">
    <source>
        <dbReference type="Pfam" id="PF01070"/>
    </source>
</evidence>
<dbReference type="GO" id="GO:0000287">
    <property type="term" value="F:magnesium ion binding"/>
    <property type="evidence" value="ECO:0007669"/>
    <property type="project" value="UniProtKB-UniRule"/>
</dbReference>
<comment type="caution">
    <text evidence="13">The sequence shown here is derived from an EMBL/GenBank/DDBJ whole genome shotgun (WGS) entry which is preliminary data.</text>
</comment>
<evidence type="ECO:0000256" key="6">
    <source>
        <dbReference type="ARBA" id="ARBA00022842"/>
    </source>
</evidence>
<keyword evidence="3 11" id="KW-0285">Flavoprotein</keyword>
<reference evidence="14" key="1">
    <citation type="submission" date="2017-07" db="EMBL/GenBank/DDBJ databases">
        <title>Draft genome sequence of Effusibacillus lacus strain skLN1.</title>
        <authorList>
            <person name="Watanabe M."/>
            <person name="Kojima H."/>
            <person name="Fukui M."/>
        </authorList>
    </citation>
    <scope>NUCLEOTIDE SEQUENCE [LARGE SCALE GENOMIC DNA]</scope>
    <source>
        <strain evidence="14">skLN1</strain>
    </source>
</reference>
<comment type="subunit">
    <text evidence="10 11">Homooctamer. Dimer of tetramers.</text>
</comment>
<evidence type="ECO:0000256" key="10">
    <source>
        <dbReference type="ARBA" id="ARBA00025810"/>
    </source>
</evidence>
<comment type="cofactor">
    <cofactor evidence="11">
        <name>Mg(2+)</name>
        <dbReference type="ChEBI" id="CHEBI:18420"/>
    </cofactor>
</comment>
<gene>
    <name evidence="11" type="primary">fni</name>
    <name evidence="13" type="ORF">EFBL_3305</name>
</gene>
<dbReference type="SMART" id="SM01240">
    <property type="entry name" value="IMPDH"/>
    <property type="match status" value="1"/>
</dbReference>
<feature type="binding site" evidence="11">
    <location>
        <position position="100"/>
    </location>
    <ligand>
        <name>FMN</name>
        <dbReference type="ChEBI" id="CHEBI:58210"/>
    </ligand>
</feature>
<dbReference type="RefSeq" id="WP_096183590.1">
    <property type="nucleotide sequence ID" value="NZ_BDUF01000106.1"/>
</dbReference>
<dbReference type="NCBIfam" id="TIGR02151">
    <property type="entry name" value="IPP_isom_2"/>
    <property type="match status" value="1"/>
</dbReference>
<feature type="binding site" evidence="11">
    <location>
        <begin position="100"/>
        <end position="102"/>
    </location>
    <ligand>
        <name>substrate</name>
    </ligand>
</feature>
<evidence type="ECO:0000256" key="9">
    <source>
        <dbReference type="ARBA" id="ARBA00023235"/>
    </source>
</evidence>
<comment type="caution">
    <text evidence="11">Lacks conserved residue(s) required for the propagation of feature annotation.</text>
</comment>
<feature type="binding site" evidence="11">
    <location>
        <position position="164"/>
    </location>
    <ligand>
        <name>Mg(2+)</name>
        <dbReference type="ChEBI" id="CHEBI:18420"/>
    </ligand>
</feature>
<keyword evidence="6 11" id="KW-0460">Magnesium</keyword>
<dbReference type="PANTHER" id="PTHR43665:SF1">
    <property type="entry name" value="ISOPENTENYL-DIPHOSPHATE DELTA-ISOMERASE"/>
    <property type="match status" value="1"/>
</dbReference>
<dbReference type="CDD" id="cd02811">
    <property type="entry name" value="IDI-2_FMN"/>
    <property type="match status" value="1"/>
</dbReference>
<keyword evidence="7 11" id="KW-0521">NADP</keyword>
<dbReference type="InterPro" id="IPR011179">
    <property type="entry name" value="IPdP_isomerase"/>
</dbReference>
<feature type="domain" description="FMN-dependent dehydrogenase" evidence="12">
    <location>
        <begin position="180"/>
        <end position="338"/>
    </location>
</feature>
<dbReference type="Pfam" id="PF01070">
    <property type="entry name" value="FMN_dh"/>
    <property type="match status" value="1"/>
</dbReference>
<dbReference type="HAMAP" id="MF_00354">
    <property type="entry name" value="Idi_2"/>
    <property type="match status" value="1"/>
</dbReference>
<dbReference type="GO" id="GO:0004452">
    <property type="term" value="F:isopentenyl-diphosphate delta-isomerase activity"/>
    <property type="evidence" value="ECO:0007669"/>
    <property type="project" value="UniProtKB-UniRule"/>
</dbReference>
<dbReference type="EMBL" id="BDUF01000106">
    <property type="protein sequence ID" value="GAX91615.1"/>
    <property type="molecule type" value="Genomic_DNA"/>
</dbReference>
<evidence type="ECO:0000313" key="13">
    <source>
        <dbReference type="EMBL" id="GAX91615.1"/>
    </source>
</evidence>
<dbReference type="InterPro" id="IPR000262">
    <property type="entry name" value="FMN-dep_DH"/>
</dbReference>
<sequence>MKDIKFSTEARKAEHIEICLNEKVTGDQITTGFERYRFKHLALPEVDFSEISTVTEFLRKRLKGPFLVSSMTGGTETAHGINSRLASVAERRGWAIGVGSVRAALENPDLAYSFQIRKSAPSVPIIANLGAVQFNYGIGADHCRRAVDLLEADGLVLHLNSLQEIFQTEGNMNFKDLLVKIEKVCRSLEVPVGVKEVGWGIDGVTARRLQDAGVSFIDVAGAGGTSWSQVEKHRSKDPMKKRAAEAFRDWGNPTAECIREVHEYVEKVVIIASGGIQNGHEAAKAMALGADLVGFGRTLLKAATESEEQLDLRFEQVEYEFRAAMFGIGAGTLQALKNTDRLVAVRA</sequence>
<comment type="cofactor">
    <cofactor evidence="11">
        <name>NADPH</name>
        <dbReference type="ChEBI" id="CHEBI:57783"/>
    </cofactor>
</comment>
<name>A0A292YT03_9BACL</name>
<dbReference type="PIRSF" id="PIRSF003314">
    <property type="entry name" value="IPP_isomerase"/>
    <property type="match status" value="1"/>
</dbReference>
<dbReference type="SUPFAM" id="SSF51395">
    <property type="entry name" value="FMN-linked oxidoreductases"/>
    <property type="match status" value="1"/>
</dbReference>
<feature type="binding site" evidence="11">
    <location>
        <position position="163"/>
    </location>
    <ligand>
        <name>substrate</name>
    </ligand>
</feature>
<dbReference type="Gene3D" id="3.20.20.70">
    <property type="entry name" value="Aldolase class I"/>
    <property type="match status" value="1"/>
</dbReference>
<evidence type="ECO:0000256" key="5">
    <source>
        <dbReference type="ARBA" id="ARBA00022723"/>
    </source>
</evidence>
<keyword evidence="8 11" id="KW-0414">Isoprene biosynthesis</keyword>
<accession>A0A292YT03</accession>
<feature type="binding site" evidence="11">
    <location>
        <position position="128"/>
    </location>
    <ligand>
        <name>FMN</name>
        <dbReference type="ChEBI" id="CHEBI:58210"/>
    </ligand>
</feature>
<dbReference type="AlphaFoldDB" id="A0A292YT03"/>
<proteinExistence type="inferred from homology"/>
<evidence type="ECO:0000256" key="3">
    <source>
        <dbReference type="ARBA" id="ARBA00022630"/>
    </source>
</evidence>
<dbReference type="InterPro" id="IPR013785">
    <property type="entry name" value="Aldolase_TIM"/>
</dbReference>
<feature type="binding site" evidence="11">
    <location>
        <position position="195"/>
    </location>
    <ligand>
        <name>FMN</name>
        <dbReference type="ChEBI" id="CHEBI:58210"/>
    </ligand>
</feature>
<organism evidence="13 14">
    <name type="scientific">Effusibacillus lacus</name>
    <dbReference type="NCBI Taxonomy" id="1348429"/>
    <lineage>
        <taxon>Bacteria</taxon>
        <taxon>Bacillati</taxon>
        <taxon>Bacillota</taxon>
        <taxon>Bacilli</taxon>
        <taxon>Bacillales</taxon>
        <taxon>Alicyclobacillaceae</taxon>
        <taxon>Effusibacillus</taxon>
    </lineage>
</organism>
<dbReference type="GO" id="GO:0016491">
    <property type="term" value="F:oxidoreductase activity"/>
    <property type="evidence" value="ECO:0007669"/>
    <property type="project" value="InterPro"/>
</dbReference>
<evidence type="ECO:0000256" key="11">
    <source>
        <dbReference type="HAMAP-Rule" id="MF_00354"/>
    </source>
</evidence>
<comment type="similarity">
    <text evidence="11">Belongs to the IPP isomerase type 2 family.</text>
</comment>
<evidence type="ECO:0000256" key="4">
    <source>
        <dbReference type="ARBA" id="ARBA00022643"/>
    </source>
</evidence>
<evidence type="ECO:0000256" key="8">
    <source>
        <dbReference type="ARBA" id="ARBA00023229"/>
    </source>
</evidence>
<dbReference type="Proteomes" id="UP000217785">
    <property type="component" value="Unassembled WGS sequence"/>
</dbReference>
<feature type="binding site" evidence="11">
    <location>
        <begin position="11"/>
        <end position="12"/>
    </location>
    <ligand>
        <name>substrate</name>
    </ligand>
</feature>
<dbReference type="OrthoDB" id="9795032at2"/>
<comment type="function">
    <text evidence="11">Involved in the biosynthesis of isoprenoids. Catalyzes the 1,3-allylic rearrangement of the homoallylic substrate isopentenyl (IPP) to its allylic isomer, dimethylallyl diphosphate (DMAPP).</text>
</comment>
<keyword evidence="2 11" id="KW-0963">Cytoplasm</keyword>
<dbReference type="GO" id="GO:0010181">
    <property type="term" value="F:FMN binding"/>
    <property type="evidence" value="ECO:0007669"/>
    <property type="project" value="UniProtKB-UniRule"/>
</dbReference>
<feature type="binding site" evidence="11">
    <location>
        <begin position="70"/>
        <end position="72"/>
    </location>
    <ligand>
        <name>FMN</name>
        <dbReference type="ChEBI" id="CHEBI:58210"/>
    </ligand>
</feature>
<keyword evidence="4 11" id="KW-0288">FMN</keyword>
<evidence type="ECO:0000256" key="7">
    <source>
        <dbReference type="ARBA" id="ARBA00022857"/>
    </source>
</evidence>
<dbReference type="GO" id="GO:0008299">
    <property type="term" value="P:isoprenoid biosynthetic process"/>
    <property type="evidence" value="ECO:0007669"/>
    <property type="project" value="UniProtKB-UniRule"/>
</dbReference>
<dbReference type="PANTHER" id="PTHR43665">
    <property type="entry name" value="ISOPENTENYL-DIPHOSPHATE DELTA-ISOMERASE"/>
    <property type="match status" value="1"/>
</dbReference>
<comment type="subcellular location">
    <subcellularLocation>
        <location evidence="11">Cytoplasm</location>
    </subcellularLocation>
</comment>
<feature type="binding site" evidence="11">
    <location>
        <position position="69"/>
    </location>
    <ligand>
        <name>FMN</name>
        <dbReference type="ChEBI" id="CHEBI:58210"/>
    </ligand>
</feature>
<dbReference type="EC" id="5.3.3.2" evidence="11"/>
<dbReference type="GO" id="GO:0005737">
    <property type="term" value="C:cytoplasm"/>
    <property type="evidence" value="ECO:0007669"/>
    <property type="project" value="UniProtKB-SubCell"/>
</dbReference>
<comment type="cofactor">
    <cofactor evidence="1 11">
        <name>FMN</name>
        <dbReference type="ChEBI" id="CHEBI:58210"/>
    </cofactor>
</comment>
<keyword evidence="5 11" id="KW-0479">Metal-binding</keyword>